<keyword evidence="2" id="KW-0812">Transmembrane</keyword>
<evidence type="ECO:0000313" key="4">
    <source>
        <dbReference type="Proteomes" id="UP001159427"/>
    </source>
</evidence>
<keyword evidence="2" id="KW-1133">Transmembrane helix</keyword>
<feature type="compositionally biased region" description="Basic and acidic residues" evidence="1">
    <location>
        <begin position="115"/>
        <end position="145"/>
    </location>
</feature>
<proteinExistence type="predicted"/>
<keyword evidence="2" id="KW-0472">Membrane</keyword>
<gene>
    <name evidence="3" type="ORF">PEVE_00038407</name>
</gene>
<name>A0ABN8MPJ8_9CNID</name>
<evidence type="ECO:0000256" key="1">
    <source>
        <dbReference type="SAM" id="MobiDB-lite"/>
    </source>
</evidence>
<sequence>MRNGGIGYKGATFYILTIGTPFCEKFKDASQAFPYTAFALLVVMAVFENRQKSKSFYRMLCVRLILILAFILLASGRPSPELSLEEIEKELQQLSAHVSDDATDITSKSVNDQTKSTKEDASKKTETEVPKELTSKTREVPKENLKTLAKTLTKTEQKKDATKETTSDNKDKKTTDTSADSVVRLPLQTKQDFRDSAAYRRLMELDAANSHYQKPPILRKPVFPEAPFKRTHGKRHRNHIVSDTNRQGFLPNPNPNVNLRGLPSDMTRAERVSSWSGGSWFPDSKPVKISAQLPPPDLPDVTSRSFNVVHKQSSDTELEDLIHGKEGITDLEKRKRYLMDQLAEKIKLKVAEAHKRGIKIPDKIMDFLWDCKFSLCSTPQSLQETKSHNQTKWTDLSASIPAFIQKIYRYFGETGHSLSFNIFDSHQR</sequence>
<feature type="transmembrane region" description="Helical" evidence="2">
    <location>
        <begin position="32"/>
        <end position="49"/>
    </location>
</feature>
<evidence type="ECO:0000313" key="3">
    <source>
        <dbReference type="EMBL" id="CAH3030687.1"/>
    </source>
</evidence>
<reference evidence="3 4" key="1">
    <citation type="submission" date="2022-05" db="EMBL/GenBank/DDBJ databases">
        <authorList>
            <consortium name="Genoscope - CEA"/>
            <person name="William W."/>
        </authorList>
    </citation>
    <scope>NUCLEOTIDE SEQUENCE [LARGE SCALE GENOMIC DNA]</scope>
</reference>
<comment type="caution">
    <text evidence="3">The sequence shown here is derived from an EMBL/GenBank/DDBJ whole genome shotgun (WGS) entry which is preliminary data.</text>
</comment>
<accession>A0ABN8MPJ8</accession>
<evidence type="ECO:0000256" key="2">
    <source>
        <dbReference type="SAM" id="Phobius"/>
    </source>
</evidence>
<dbReference type="Proteomes" id="UP001159427">
    <property type="component" value="Unassembled WGS sequence"/>
</dbReference>
<feature type="compositionally biased region" description="Basic and acidic residues" evidence="1">
    <location>
        <begin position="153"/>
        <end position="175"/>
    </location>
</feature>
<feature type="compositionally biased region" description="Polar residues" evidence="1">
    <location>
        <begin position="104"/>
        <end position="114"/>
    </location>
</feature>
<keyword evidence="4" id="KW-1185">Reference proteome</keyword>
<feature type="transmembrane region" description="Helical" evidence="2">
    <location>
        <begin position="56"/>
        <end position="74"/>
    </location>
</feature>
<protein>
    <submittedName>
        <fullName evidence="3">Uncharacterized protein</fullName>
    </submittedName>
</protein>
<dbReference type="EMBL" id="CALNXI010000650">
    <property type="protein sequence ID" value="CAH3030687.1"/>
    <property type="molecule type" value="Genomic_DNA"/>
</dbReference>
<feature type="region of interest" description="Disordered" evidence="1">
    <location>
        <begin position="98"/>
        <end position="179"/>
    </location>
</feature>
<organism evidence="3 4">
    <name type="scientific">Porites evermanni</name>
    <dbReference type="NCBI Taxonomy" id="104178"/>
    <lineage>
        <taxon>Eukaryota</taxon>
        <taxon>Metazoa</taxon>
        <taxon>Cnidaria</taxon>
        <taxon>Anthozoa</taxon>
        <taxon>Hexacorallia</taxon>
        <taxon>Scleractinia</taxon>
        <taxon>Fungiina</taxon>
        <taxon>Poritidae</taxon>
        <taxon>Porites</taxon>
    </lineage>
</organism>